<comment type="similarity">
    <text evidence="2 11">Belongs to the PEP-utilizing enzyme family.</text>
</comment>
<dbReference type="PROSITE" id="PS00742">
    <property type="entry name" value="PEP_ENZYMES_2"/>
    <property type="match status" value="1"/>
</dbReference>
<dbReference type="InterPro" id="IPR010121">
    <property type="entry name" value="Pyruvate_phosphate_dikinase"/>
</dbReference>
<comment type="catalytic activity">
    <reaction evidence="11">
        <text>pyruvate + phosphate + ATP = phosphoenolpyruvate + AMP + diphosphate + H(+)</text>
        <dbReference type="Rhea" id="RHEA:10756"/>
        <dbReference type="ChEBI" id="CHEBI:15361"/>
        <dbReference type="ChEBI" id="CHEBI:15378"/>
        <dbReference type="ChEBI" id="CHEBI:30616"/>
        <dbReference type="ChEBI" id="CHEBI:33019"/>
        <dbReference type="ChEBI" id="CHEBI:43474"/>
        <dbReference type="ChEBI" id="CHEBI:58702"/>
        <dbReference type="ChEBI" id="CHEBI:456215"/>
        <dbReference type="EC" id="2.7.9.1"/>
    </reaction>
</comment>
<dbReference type="EMBL" id="CP012098">
    <property type="protein sequence ID" value="AQP40251.1"/>
    <property type="molecule type" value="Genomic_DNA"/>
</dbReference>
<keyword evidence="5 18" id="KW-0808">Transferase</keyword>
<dbReference type="InterPro" id="IPR000121">
    <property type="entry name" value="PEP_util_C"/>
</dbReference>
<dbReference type="PANTHER" id="PTHR22931">
    <property type="entry name" value="PHOSPHOENOLPYRUVATE DIKINASE-RELATED"/>
    <property type="match status" value="1"/>
</dbReference>
<reference evidence="18 19" key="1">
    <citation type="journal article" date="2016" name="Sci. Rep.">
        <title>Accelerated dysbiosis of gut microbiota during aggravation of DSS-induced colitis by a butyrate-producing bacterium.</title>
        <authorList>
            <person name="Zhang Q."/>
            <person name="Wu Y."/>
            <person name="Wang J."/>
            <person name="Wu G."/>
            <person name="Long W."/>
            <person name="Xue Z."/>
            <person name="Wang L."/>
            <person name="Zhang X."/>
            <person name="Pang X."/>
            <person name="Zhao Y."/>
            <person name="Zhao L."/>
            <person name="Zhang C."/>
        </authorList>
    </citation>
    <scope>NUCLEOTIDE SEQUENCE [LARGE SCALE GENOMIC DNA]</scope>
    <source>
        <strain evidence="18 19">BPB5</strain>
    </source>
</reference>
<dbReference type="GO" id="GO:0016301">
    <property type="term" value="F:kinase activity"/>
    <property type="evidence" value="ECO:0007669"/>
    <property type="project" value="UniProtKB-UniRule"/>
</dbReference>
<feature type="domain" description="Pyruvate phosphate dikinase AMP/ATP-binding" evidence="16">
    <location>
        <begin position="303"/>
        <end position="349"/>
    </location>
</feature>
<dbReference type="Pfam" id="PF02896">
    <property type="entry name" value="PEP-utilizers_C"/>
    <property type="match status" value="1"/>
</dbReference>
<dbReference type="NCBIfam" id="TIGR01828">
    <property type="entry name" value="pyru_phos_dikin"/>
    <property type="match status" value="1"/>
</dbReference>
<dbReference type="NCBIfam" id="NF004531">
    <property type="entry name" value="PRK05878.1"/>
    <property type="match status" value="1"/>
</dbReference>
<dbReference type="InterPro" id="IPR018274">
    <property type="entry name" value="PEP_util_AS"/>
</dbReference>
<feature type="active site" description="Tele-phosphohistidine intermediate" evidence="12">
    <location>
        <position position="455"/>
    </location>
</feature>
<evidence type="ECO:0000256" key="9">
    <source>
        <dbReference type="ARBA" id="ARBA00022840"/>
    </source>
</evidence>
<gene>
    <name evidence="18" type="ORF">DO83_12100</name>
</gene>
<keyword evidence="8 18" id="KW-0418">Kinase</keyword>
<feature type="domain" description="PEP-utilising enzyme mobile" evidence="15">
    <location>
        <begin position="424"/>
        <end position="503"/>
    </location>
</feature>
<keyword evidence="18" id="KW-0670">Pyruvate</keyword>
<evidence type="ECO:0000256" key="6">
    <source>
        <dbReference type="ARBA" id="ARBA00022723"/>
    </source>
</evidence>
<dbReference type="Proteomes" id="UP000188159">
    <property type="component" value="Chromosome"/>
</dbReference>
<dbReference type="SUPFAM" id="SSF52009">
    <property type="entry name" value="Phosphohistidine domain"/>
    <property type="match status" value="1"/>
</dbReference>
<feature type="binding site" evidence="13">
    <location>
        <position position="769"/>
    </location>
    <ligand>
        <name>substrate</name>
    </ligand>
</feature>
<feature type="domain" description="PEP-utilising enzyme C-terminal" evidence="17">
    <location>
        <begin position="520"/>
        <end position="869"/>
    </location>
</feature>
<dbReference type="Pfam" id="PF00391">
    <property type="entry name" value="PEP-utilizers"/>
    <property type="match status" value="1"/>
</dbReference>
<accession>A0A1Q2C928</accession>
<dbReference type="GO" id="GO:0050242">
    <property type="term" value="F:pyruvate, phosphate dikinase activity"/>
    <property type="evidence" value="ECO:0007669"/>
    <property type="project" value="UniProtKB-UniRule"/>
</dbReference>
<evidence type="ECO:0000259" key="15">
    <source>
        <dbReference type="Pfam" id="PF00391"/>
    </source>
</evidence>
<evidence type="ECO:0000256" key="8">
    <source>
        <dbReference type="ARBA" id="ARBA00022777"/>
    </source>
</evidence>
<proteinExistence type="inferred from homology"/>
<feature type="binding site" evidence="13">
    <location>
        <position position="766"/>
    </location>
    <ligand>
        <name>substrate</name>
    </ligand>
</feature>
<evidence type="ECO:0000259" key="16">
    <source>
        <dbReference type="Pfam" id="PF01326"/>
    </source>
</evidence>
<dbReference type="Gene3D" id="3.30.1490.20">
    <property type="entry name" value="ATP-grasp fold, A domain"/>
    <property type="match status" value="1"/>
</dbReference>
<dbReference type="PANTHER" id="PTHR22931:SF9">
    <property type="entry name" value="PYRUVATE, PHOSPHATE DIKINASE 1, CHLOROPLASTIC"/>
    <property type="match status" value="1"/>
</dbReference>
<dbReference type="InterPro" id="IPR013815">
    <property type="entry name" value="ATP_grasp_subdomain_1"/>
</dbReference>
<evidence type="ECO:0000313" key="18">
    <source>
        <dbReference type="EMBL" id="AQP40251.1"/>
    </source>
</evidence>
<organism evidence="18 19">
    <name type="scientific">Anaerostipes hadrus</name>
    <dbReference type="NCBI Taxonomy" id="649756"/>
    <lineage>
        <taxon>Bacteria</taxon>
        <taxon>Bacillati</taxon>
        <taxon>Bacillota</taxon>
        <taxon>Clostridia</taxon>
        <taxon>Lachnospirales</taxon>
        <taxon>Lachnospiraceae</taxon>
        <taxon>Anaerostipes</taxon>
    </lineage>
</organism>
<dbReference type="InterPro" id="IPR036637">
    <property type="entry name" value="Phosphohistidine_dom_sf"/>
</dbReference>
<evidence type="ECO:0000256" key="12">
    <source>
        <dbReference type="PIRSR" id="PIRSR000853-1"/>
    </source>
</evidence>
<evidence type="ECO:0000259" key="17">
    <source>
        <dbReference type="Pfam" id="PF02896"/>
    </source>
</evidence>
<evidence type="ECO:0000256" key="4">
    <source>
        <dbReference type="ARBA" id="ARBA00020138"/>
    </source>
</evidence>
<dbReference type="InterPro" id="IPR002192">
    <property type="entry name" value="PPDK_AMP/ATP-bd"/>
</dbReference>
<dbReference type="Gene3D" id="1.20.80.30">
    <property type="match status" value="1"/>
</dbReference>
<evidence type="ECO:0000256" key="3">
    <source>
        <dbReference type="ARBA" id="ARBA00011994"/>
    </source>
</evidence>
<evidence type="ECO:0000313" key="19">
    <source>
        <dbReference type="Proteomes" id="UP000188159"/>
    </source>
</evidence>
<dbReference type="PROSITE" id="PS00370">
    <property type="entry name" value="PEP_ENZYMES_PHOS_SITE"/>
    <property type="match status" value="1"/>
</dbReference>
<dbReference type="Gene3D" id="1.10.189.10">
    <property type="entry name" value="Pyruvate Phosphate Dikinase, domain 2"/>
    <property type="match status" value="1"/>
</dbReference>
<feature type="active site" description="Proton donor" evidence="12">
    <location>
        <position position="831"/>
    </location>
</feature>
<dbReference type="EC" id="2.7.9.1" evidence="3 11"/>
<evidence type="ECO:0000256" key="11">
    <source>
        <dbReference type="PIRNR" id="PIRNR000853"/>
    </source>
</evidence>
<feature type="binding site" evidence="13">
    <location>
        <position position="768"/>
    </location>
    <ligand>
        <name>substrate</name>
    </ligand>
</feature>
<dbReference type="RefSeq" id="WP_077327002.1">
    <property type="nucleotide sequence ID" value="NZ_CP012098.1"/>
</dbReference>
<evidence type="ECO:0000256" key="10">
    <source>
        <dbReference type="ARBA" id="ARBA00022842"/>
    </source>
</evidence>
<sequence>MATKWVYKFSEGNAEMRNLLGGKGANLAEMTGLNLPIPQGFTVTTEACTNYYDCGGKISDEVASQVIEAMKDLEEIQGKKFGDLEDPLLVSVRSGARVSMPGMMDTILNLGLNDEAVEGFAKKTGNPRFAYDSYRRFIQMFSDVVKEVDKAKFEDVLDDIKAEKGVKFDTDLDADDLKEVIKRYKGIYRKALNEEFPQDPKDQLFEAIKAVFRSWDNPRAIYYRRMNDIPGDWGTAVNVQTMVFGNMGDTSGTGVAFTRNPSTGEKQIYGEYLINAQGEDVVAGVRTPQPITKLAEDLPDCYKQFMDIAHTLEEHYRDMQDMEFTIQEGKLYFLQTRSGKRTAPAALRIACELVDEGKITKEEAVSRIDAKALDQLLHPNFDQAALKAALPIGEALPASPGAAAGKVYFDAEMAKLHHEAGLKVILVRLETSPEDIEGMHAAEGILTARGGMTSHAAVVARGMGTACVAGCGDIKFAEDGKSFTLGGKTVQEGDYISLDGSTGKIYLGEIRTVPASISGNFDRIMTWADEIRTLQVRTNADTPADALNAVKFGAQGIGLCRTEHMFFDAERIPKIRRMILSTTKEAREIALNQLIPYQKKDFKDLYEVMEGRPVTIRFLDPPLHEFLPNTMEEITALAKDMGVTVEEINMRRAALHEFNPMMGHRGCRLAVTYPEIAKMQTRAVMEAAIEVKQEKGYDIVPEIMIPLVGEKKELAYVKEVVVQTAEKVKAYYESDIKYKVGTMIEIPRAALLADEIAEEAEFFSFGTNDLTQMTFGFSRDDAGKFLESYYENKIYESDPFAKLDQKGVGQLIEMAAKKGKATRPDIHLGICGEHGGDPSSVEFCYRAGLDYVSCSPFRVPIARLAAAQAVLKDK</sequence>
<evidence type="ECO:0000256" key="5">
    <source>
        <dbReference type="ARBA" id="ARBA00022679"/>
    </source>
</evidence>
<feature type="binding site" evidence="14">
    <location>
        <position position="769"/>
    </location>
    <ligand>
        <name>Mg(2+)</name>
        <dbReference type="ChEBI" id="CHEBI:18420"/>
    </ligand>
</feature>
<dbReference type="SUPFAM" id="SSF51621">
    <property type="entry name" value="Phosphoenolpyruvate/pyruvate domain"/>
    <property type="match status" value="1"/>
</dbReference>
<dbReference type="Gene3D" id="3.30.470.20">
    <property type="entry name" value="ATP-grasp fold, B domain"/>
    <property type="match status" value="1"/>
</dbReference>
<evidence type="ECO:0000256" key="13">
    <source>
        <dbReference type="PIRSR" id="PIRSR000853-2"/>
    </source>
</evidence>
<feature type="binding site" evidence="13">
    <location>
        <position position="745"/>
    </location>
    <ligand>
        <name>substrate</name>
    </ligand>
</feature>
<feature type="binding site" evidence="14">
    <location>
        <position position="745"/>
    </location>
    <ligand>
        <name>Mg(2+)</name>
        <dbReference type="ChEBI" id="CHEBI:18420"/>
    </ligand>
</feature>
<evidence type="ECO:0000256" key="14">
    <source>
        <dbReference type="PIRSR" id="PIRSR000853-3"/>
    </source>
</evidence>
<evidence type="ECO:0000256" key="2">
    <source>
        <dbReference type="ARBA" id="ARBA00007837"/>
    </source>
</evidence>
<keyword evidence="9" id="KW-0067">ATP-binding</keyword>
<dbReference type="AlphaFoldDB" id="A0A1Q2C928"/>
<dbReference type="Pfam" id="PF01326">
    <property type="entry name" value="PPDK_N"/>
    <property type="match status" value="2"/>
</dbReference>
<dbReference type="PIRSF" id="PIRSF000853">
    <property type="entry name" value="PPDK"/>
    <property type="match status" value="1"/>
</dbReference>
<dbReference type="InterPro" id="IPR040442">
    <property type="entry name" value="Pyrv_kinase-like_dom_sf"/>
</dbReference>
<dbReference type="SUPFAM" id="SSF56059">
    <property type="entry name" value="Glutathione synthetase ATP-binding domain-like"/>
    <property type="match status" value="1"/>
</dbReference>
<feature type="domain" description="Pyruvate phosphate dikinase AMP/ATP-binding" evidence="16">
    <location>
        <begin position="57"/>
        <end position="295"/>
    </location>
</feature>
<keyword evidence="10 14" id="KW-0460">Magnesium</keyword>
<feature type="binding site" evidence="13">
    <location>
        <position position="561"/>
    </location>
    <ligand>
        <name>substrate</name>
    </ligand>
</feature>
<dbReference type="InterPro" id="IPR008279">
    <property type="entry name" value="PEP-util_enz_mobile_dom"/>
</dbReference>
<dbReference type="InterPro" id="IPR015813">
    <property type="entry name" value="Pyrv/PenolPyrv_kinase-like_dom"/>
</dbReference>
<dbReference type="GO" id="GO:0005524">
    <property type="term" value="F:ATP binding"/>
    <property type="evidence" value="ECO:0007669"/>
    <property type="project" value="UniProtKB-UniRule"/>
</dbReference>
<evidence type="ECO:0000256" key="1">
    <source>
        <dbReference type="ARBA" id="ARBA00001946"/>
    </source>
</evidence>
<dbReference type="GO" id="GO:0046872">
    <property type="term" value="F:metal ion binding"/>
    <property type="evidence" value="ECO:0007669"/>
    <property type="project" value="UniProtKB-UniRule"/>
</dbReference>
<evidence type="ECO:0000256" key="7">
    <source>
        <dbReference type="ARBA" id="ARBA00022741"/>
    </source>
</evidence>
<feature type="binding site" evidence="13">
    <location>
        <position position="617"/>
    </location>
    <ligand>
        <name>substrate</name>
    </ligand>
</feature>
<keyword evidence="6 14" id="KW-0479">Metal-binding</keyword>
<dbReference type="Gene3D" id="3.20.20.60">
    <property type="entry name" value="Phosphoenolpyruvate-binding domains"/>
    <property type="match status" value="1"/>
</dbReference>
<protein>
    <recommendedName>
        <fullName evidence="4 11">Pyruvate, phosphate dikinase</fullName>
        <ecNumber evidence="3 11">2.7.9.1</ecNumber>
    </recommendedName>
</protein>
<keyword evidence="7" id="KW-0547">Nucleotide-binding</keyword>
<name>A0A1Q2C928_ANAHA</name>
<feature type="binding site" evidence="13">
    <location>
        <position position="767"/>
    </location>
    <ligand>
        <name>substrate</name>
    </ligand>
</feature>
<dbReference type="Gene3D" id="3.50.30.10">
    <property type="entry name" value="Phosphohistidine domain"/>
    <property type="match status" value="1"/>
</dbReference>
<comment type="cofactor">
    <cofactor evidence="1 11 14">
        <name>Mg(2+)</name>
        <dbReference type="ChEBI" id="CHEBI:18420"/>
    </cofactor>
</comment>
<dbReference type="InterPro" id="IPR023151">
    <property type="entry name" value="PEP_util_CS"/>
</dbReference>